<name>A0ABU2N0W6_9ACTN</name>
<evidence type="ECO:0000256" key="1">
    <source>
        <dbReference type="ARBA" id="ARBA00023002"/>
    </source>
</evidence>
<dbReference type="Proteomes" id="UP001183246">
    <property type="component" value="Unassembled WGS sequence"/>
</dbReference>
<evidence type="ECO:0000313" key="3">
    <source>
        <dbReference type="EMBL" id="MDT0346718.1"/>
    </source>
</evidence>
<gene>
    <name evidence="3" type="ORF">RM590_29660</name>
</gene>
<evidence type="ECO:0000259" key="2">
    <source>
        <dbReference type="Pfam" id="PF02775"/>
    </source>
</evidence>
<comment type="caution">
    <text evidence="3">The sequence shown here is derived from an EMBL/GenBank/DDBJ whole genome shotgun (WGS) entry which is preliminary data.</text>
</comment>
<keyword evidence="4" id="KW-1185">Reference proteome</keyword>
<proteinExistence type="predicted"/>
<dbReference type="InterPro" id="IPR011766">
    <property type="entry name" value="TPP_enzyme_TPP-bd"/>
</dbReference>
<reference evidence="4" key="1">
    <citation type="submission" date="2023-07" db="EMBL/GenBank/DDBJ databases">
        <title>30 novel species of actinomycetes from the DSMZ collection.</title>
        <authorList>
            <person name="Nouioui I."/>
        </authorList>
    </citation>
    <scope>NUCLEOTIDE SEQUENCE [LARGE SCALE GENOMIC DNA]</scope>
    <source>
        <strain evidence="4">DSM 44938</strain>
    </source>
</reference>
<organism evidence="3 4">
    <name type="scientific">Streptomyces litchfieldiae</name>
    <dbReference type="NCBI Taxonomy" id="3075543"/>
    <lineage>
        <taxon>Bacteria</taxon>
        <taxon>Bacillati</taxon>
        <taxon>Actinomycetota</taxon>
        <taxon>Actinomycetes</taxon>
        <taxon>Kitasatosporales</taxon>
        <taxon>Streptomycetaceae</taxon>
        <taxon>Streptomyces</taxon>
    </lineage>
</organism>
<feature type="domain" description="Thiamine pyrophosphate enzyme TPP-binding" evidence="2">
    <location>
        <begin position="69"/>
        <end position="216"/>
    </location>
</feature>
<evidence type="ECO:0000313" key="4">
    <source>
        <dbReference type="Proteomes" id="UP001183246"/>
    </source>
</evidence>
<sequence>MPTDALTPARTALALVPTADKPQTAKDFKSDQEVRWCPGCGDYAVLAAVQGFMPELGLAKENIVFVSGIGCSSRFPYYMNTYGMHSIHGRAPAIATGLAAARRDLSVWVVTGDGDALSIGGNHLIHALRRNVNLKILLFNNRIYGLTKGQYSPTSEAGKITKSTPMGSLDTPFNPLSLALGAEASFVARTIDSDRKHLTSVLRAAADHRGSALVEIYQNCNIFNDGAFEALKDKQQALEAVIRLEHGEPIRFGAPAEDGLGGKGVVRDPATGDLKVIDVADEGTDGILVHDAHAASPTTAFALSRLADPDTLHRTPIGVLRSVPRPAYEDLMADQLERAVEQRGKGDLAALLTGNDTWTVAG</sequence>
<dbReference type="PANTHER" id="PTHR48084">
    <property type="entry name" value="2-OXOGLUTARATE OXIDOREDUCTASE SUBUNIT KORB-RELATED"/>
    <property type="match status" value="1"/>
</dbReference>
<dbReference type="RefSeq" id="WP_311707838.1">
    <property type="nucleotide sequence ID" value="NZ_JAVREL010000023.1"/>
</dbReference>
<dbReference type="EMBL" id="JAVREL010000023">
    <property type="protein sequence ID" value="MDT0346718.1"/>
    <property type="molecule type" value="Genomic_DNA"/>
</dbReference>
<dbReference type="InterPro" id="IPR051457">
    <property type="entry name" value="2-oxoacid:Fd_oxidoreductase"/>
</dbReference>
<accession>A0ABU2N0W6</accession>
<dbReference type="InterPro" id="IPR029061">
    <property type="entry name" value="THDP-binding"/>
</dbReference>
<dbReference type="SUPFAM" id="SSF52518">
    <property type="entry name" value="Thiamin diphosphate-binding fold (THDP-binding)"/>
    <property type="match status" value="1"/>
</dbReference>
<keyword evidence="1" id="KW-0560">Oxidoreductase</keyword>
<protein>
    <submittedName>
        <fullName evidence="3">2-oxoacid:ferredoxin oxidoreductase subunit beta</fullName>
    </submittedName>
</protein>
<dbReference type="Gene3D" id="3.40.50.970">
    <property type="match status" value="1"/>
</dbReference>
<dbReference type="PANTHER" id="PTHR48084:SF4">
    <property type="entry name" value="2-OXOGLUTARATE OXIDOREDUCTASE SUBUNIT KORB"/>
    <property type="match status" value="1"/>
</dbReference>
<dbReference type="Pfam" id="PF02775">
    <property type="entry name" value="TPP_enzyme_C"/>
    <property type="match status" value="1"/>
</dbReference>
<dbReference type="CDD" id="cd03375">
    <property type="entry name" value="TPP_OGFOR"/>
    <property type="match status" value="1"/>
</dbReference>